<sequence length="303" mass="35696">MDPHGFSNHWGYPPPPEWYYSETSWSNQGGEDYGVWFQYQPPYYEEQSKTWVFQEQSHYQEEFLPQLEGPSDLDLATPLTGHPAEPCYTPQPDPNYHLRLLVEQIARVLERSFSEMDPHIQAIAQTDFSFPRETEETLWSIKKHIEVIEKAYAQFSQDSLYATIQEEKEEEEVNHKDVVEHTEIVMKSSRDDHDQKCLVVADHTFPHPTPSTKEAGMSEEMQADIIEMIEWRLALQSVLEEEERERMRKEVVEDDGSELEKVLDLFPGEESNLRKEGGLKKRVVSRRRMKLRWKRLAPTMSYM</sequence>
<evidence type="ECO:0000313" key="1">
    <source>
        <dbReference type="EMBL" id="CAL1359405.1"/>
    </source>
</evidence>
<proteinExistence type="predicted"/>
<keyword evidence="2" id="KW-1185">Reference proteome</keyword>
<dbReference type="AlphaFoldDB" id="A0AAV2CU73"/>
<evidence type="ECO:0000313" key="2">
    <source>
        <dbReference type="Proteomes" id="UP001497516"/>
    </source>
</evidence>
<name>A0AAV2CU73_9ROSI</name>
<reference evidence="1 2" key="1">
    <citation type="submission" date="2024-04" db="EMBL/GenBank/DDBJ databases">
        <authorList>
            <person name="Fracassetti M."/>
        </authorList>
    </citation>
    <scope>NUCLEOTIDE SEQUENCE [LARGE SCALE GENOMIC DNA]</scope>
</reference>
<organism evidence="1 2">
    <name type="scientific">Linum trigynum</name>
    <dbReference type="NCBI Taxonomy" id="586398"/>
    <lineage>
        <taxon>Eukaryota</taxon>
        <taxon>Viridiplantae</taxon>
        <taxon>Streptophyta</taxon>
        <taxon>Embryophyta</taxon>
        <taxon>Tracheophyta</taxon>
        <taxon>Spermatophyta</taxon>
        <taxon>Magnoliopsida</taxon>
        <taxon>eudicotyledons</taxon>
        <taxon>Gunneridae</taxon>
        <taxon>Pentapetalae</taxon>
        <taxon>rosids</taxon>
        <taxon>fabids</taxon>
        <taxon>Malpighiales</taxon>
        <taxon>Linaceae</taxon>
        <taxon>Linum</taxon>
    </lineage>
</organism>
<dbReference type="Proteomes" id="UP001497516">
    <property type="component" value="Chromosome 10"/>
</dbReference>
<dbReference type="EMBL" id="OZ034814">
    <property type="protein sequence ID" value="CAL1359405.1"/>
    <property type="molecule type" value="Genomic_DNA"/>
</dbReference>
<accession>A0AAV2CU73</accession>
<protein>
    <submittedName>
        <fullName evidence="1">Uncharacterized protein</fullName>
    </submittedName>
</protein>
<gene>
    <name evidence="1" type="ORF">LTRI10_LOCUS6894</name>
</gene>